<feature type="compositionally biased region" description="Pro residues" evidence="1">
    <location>
        <begin position="73"/>
        <end position="82"/>
    </location>
</feature>
<reference evidence="3" key="1">
    <citation type="submission" date="2017-11" db="EMBL/GenBank/DDBJ databases">
        <authorList>
            <person name="Lima N.C."/>
            <person name="Parody-Merino A.M."/>
            <person name="Battley P.F."/>
            <person name="Fidler A.E."/>
            <person name="Prosdocimi F."/>
        </authorList>
    </citation>
    <scope>NUCLEOTIDE SEQUENCE [LARGE SCALE GENOMIC DNA]</scope>
</reference>
<dbReference type="EMBL" id="KZ520953">
    <property type="protein sequence ID" value="PKU28358.1"/>
    <property type="molecule type" value="Genomic_DNA"/>
</dbReference>
<evidence type="ECO:0000313" key="3">
    <source>
        <dbReference type="Proteomes" id="UP000233556"/>
    </source>
</evidence>
<gene>
    <name evidence="2" type="ORF">llap_21336</name>
</gene>
<organism evidence="2 3">
    <name type="scientific">Limosa lapponica baueri</name>
    <dbReference type="NCBI Taxonomy" id="1758121"/>
    <lineage>
        <taxon>Eukaryota</taxon>
        <taxon>Metazoa</taxon>
        <taxon>Chordata</taxon>
        <taxon>Craniata</taxon>
        <taxon>Vertebrata</taxon>
        <taxon>Euteleostomi</taxon>
        <taxon>Archelosauria</taxon>
        <taxon>Archosauria</taxon>
        <taxon>Dinosauria</taxon>
        <taxon>Saurischia</taxon>
        <taxon>Theropoda</taxon>
        <taxon>Coelurosauria</taxon>
        <taxon>Aves</taxon>
        <taxon>Neognathae</taxon>
        <taxon>Neoaves</taxon>
        <taxon>Charadriiformes</taxon>
        <taxon>Scolopacidae</taxon>
        <taxon>Limosa</taxon>
    </lineage>
</organism>
<evidence type="ECO:0000313" key="2">
    <source>
        <dbReference type="EMBL" id="PKU28358.1"/>
    </source>
</evidence>
<accession>A0A2I0T3K1</accession>
<feature type="region of interest" description="Disordered" evidence="1">
    <location>
        <begin position="1"/>
        <end position="90"/>
    </location>
</feature>
<sequence>MKEKVKENESGISKALDEIGGMKAAQSRMGEDIQAMQEALGLPLPRDHQPPMSPLGKGQGGKSGKGGSERAHPTPPSAPHPLPVSREGRSRYCCLQVTLG</sequence>
<feature type="compositionally biased region" description="Gly residues" evidence="1">
    <location>
        <begin position="57"/>
        <end position="66"/>
    </location>
</feature>
<keyword evidence="2" id="KW-0176">Collagen</keyword>
<dbReference type="AlphaFoldDB" id="A0A2I0T3K1"/>
<keyword evidence="3" id="KW-1185">Reference proteome</keyword>
<protein>
    <submittedName>
        <fullName evidence="2">Collagen alpha-1 chain-like</fullName>
    </submittedName>
</protein>
<reference evidence="3" key="2">
    <citation type="submission" date="2017-12" db="EMBL/GenBank/DDBJ databases">
        <title>Genome sequence of the Bar-tailed Godwit (Limosa lapponica baueri).</title>
        <authorList>
            <person name="Lima N.C.B."/>
            <person name="Parody-Merino A.M."/>
            <person name="Battley P.F."/>
            <person name="Fidler A.E."/>
            <person name="Prosdocimi F."/>
        </authorList>
    </citation>
    <scope>NUCLEOTIDE SEQUENCE [LARGE SCALE GENOMIC DNA]</scope>
</reference>
<dbReference type="GO" id="GO:0005581">
    <property type="term" value="C:collagen trimer"/>
    <property type="evidence" value="ECO:0007669"/>
    <property type="project" value="UniProtKB-KW"/>
</dbReference>
<evidence type="ECO:0000256" key="1">
    <source>
        <dbReference type="SAM" id="MobiDB-lite"/>
    </source>
</evidence>
<proteinExistence type="predicted"/>
<dbReference type="Proteomes" id="UP000233556">
    <property type="component" value="Unassembled WGS sequence"/>
</dbReference>
<name>A0A2I0T3K1_LIMLA</name>